<geneLocation type="plasmid" evidence="2"/>
<dbReference type="EMBL" id="CP012748">
    <property type="protein sequence ID" value="ALL69457.1"/>
    <property type="molecule type" value="Genomic_DNA"/>
</dbReference>
<dbReference type="KEGG" id="bcai:K788_0005058"/>
<dbReference type="AlphaFoldDB" id="A0A0P0RL02"/>
<sequence length="79" mass="9053">MAETHDAQTRRDAVTELFFIAQITDERCVSRHSLYYGYKVVFVWIATDNCNLSIKGCSTNCNSRSNRENYALLKKGSQI</sequence>
<proteinExistence type="predicted"/>
<gene>
    <name evidence="1" type="ORF">K788_0005058</name>
</gene>
<evidence type="ECO:0000313" key="1">
    <source>
        <dbReference type="EMBL" id="ALL69457.1"/>
    </source>
</evidence>
<evidence type="ECO:0000313" key="2">
    <source>
        <dbReference type="Proteomes" id="UP000019146"/>
    </source>
</evidence>
<name>A0A0P0RL02_9BURK</name>
<reference evidence="1 2" key="1">
    <citation type="journal article" date="2014" name="Genome Announc.">
        <title>Draft Genome Sequence of the Haloacid-Degrading Burkholderia caribensis Strain MBA4.</title>
        <authorList>
            <person name="Pan Y."/>
            <person name="Kong K.F."/>
            <person name="Tsang J.S."/>
        </authorList>
    </citation>
    <scope>NUCLEOTIDE SEQUENCE [LARGE SCALE GENOMIC DNA]</scope>
    <source>
        <strain evidence="1 2">MBA4</strain>
        <plasmid evidence="2">Plasmid</plasmid>
    </source>
</reference>
<protein>
    <submittedName>
        <fullName evidence="1">Uncharacterized protein</fullName>
    </submittedName>
</protein>
<keyword evidence="1" id="KW-0614">Plasmid</keyword>
<accession>A0A0P0RL02</accession>
<dbReference type="Proteomes" id="UP000019146">
    <property type="component" value="Plasmid unnamed"/>
</dbReference>
<organism evidence="1 2">
    <name type="scientific">Paraburkholderia caribensis MBA4</name>
    <dbReference type="NCBI Taxonomy" id="1323664"/>
    <lineage>
        <taxon>Bacteria</taxon>
        <taxon>Pseudomonadati</taxon>
        <taxon>Pseudomonadota</taxon>
        <taxon>Betaproteobacteria</taxon>
        <taxon>Burkholderiales</taxon>
        <taxon>Burkholderiaceae</taxon>
        <taxon>Paraburkholderia</taxon>
    </lineage>
</organism>